<sequence length="128" mass="14465">MQSESTHQMSKAIETVCESSVRPRFVVPVFETAILVGSVAFLLGIVIPFVYAHEFMRPHLAPLPGYLQWIDAYDHRLLGCASIAVPALILICRFVAKGMLPNRILASFPWWSKSLQEVLREHRKECDA</sequence>
<organism evidence="2 3">
    <name type="scientific">Rubripirellula lacrimiformis</name>
    <dbReference type="NCBI Taxonomy" id="1930273"/>
    <lineage>
        <taxon>Bacteria</taxon>
        <taxon>Pseudomonadati</taxon>
        <taxon>Planctomycetota</taxon>
        <taxon>Planctomycetia</taxon>
        <taxon>Pirellulales</taxon>
        <taxon>Pirellulaceae</taxon>
        <taxon>Rubripirellula</taxon>
    </lineage>
</organism>
<accession>A0A517N879</accession>
<reference evidence="2 3" key="1">
    <citation type="submission" date="2019-02" db="EMBL/GenBank/DDBJ databases">
        <title>Deep-cultivation of Planctomycetes and their phenomic and genomic characterization uncovers novel biology.</title>
        <authorList>
            <person name="Wiegand S."/>
            <person name="Jogler M."/>
            <person name="Boedeker C."/>
            <person name="Pinto D."/>
            <person name="Vollmers J."/>
            <person name="Rivas-Marin E."/>
            <person name="Kohn T."/>
            <person name="Peeters S.H."/>
            <person name="Heuer A."/>
            <person name="Rast P."/>
            <person name="Oberbeckmann S."/>
            <person name="Bunk B."/>
            <person name="Jeske O."/>
            <person name="Meyerdierks A."/>
            <person name="Storesund J.E."/>
            <person name="Kallscheuer N."/>
            <person name="Luecker S."/>
            <person name="Lage O.M."/>
            <person name="Pohl T."/>
            <person name="Merkel B.J."/>
            <person name="Hornburger P."/>
            <person name="Mueller R.-W."/>
            <person name="Bruemmer F."/>
            <person name="Labrenz M."/>
            <person name="Spormann A.M."/>
            <person name="Op den Camp H."/>
            <person name="Overmann J."/>
            <person name="Amann R."/>
            <person name="Jetten M.S.M."/>
            <person name="Mascher T."/>
            <person name="Medema M.H."/>
            <person name="Devos D.P."/>
            <person name="Kaster A.-K."/>
            <person name="Ovreas L."/>
            <person name="Rohde M."/>
            <person name="Galperin M.Y."/>
            <person name="Jogler C."/>
        </authorList>
    </citation>
    <scope>NUCLEOTIDE SEQUENCE [LARGE SCALE GENOMIC DNA]</scope>
    <source>
        <strain evidence="2 3">K22_7</strain>
    </source>
</reference>
<dbReference type="EMBL" id="CP036525">
    <property type="protein sequence ID" value="QDT03332.1"/>
    <property type="molecule type" value="Genomic_DNA"/>
</dbReference>
<keyword evidence="1" id="KW-1133">Transmembrane helix</keyword>
<gene>
    <name evidence="2" type="ORF">K227x_17140</name>
</gene>
<keyword evidence="1" id="KW-0472">Membrane</keyword>
<protein>
    <submittedName>
        <fullName evidence="2">Uncharacterized protein</fullName>
    </submittedName>
</protein>
<evidence type="ECO:0000313" key="2">
    <source>
        <dbReference type="EMBL" id="QDT03332.1"/>
    </source>
</evidence>
<name>A0A517N879_9BACT</name>
<keyword evidence="3" id="KW-1185">Reference proteome</keyword>
<evidence type="ECO:0000256" key="1">
    <source>
        <dbReference type="SAM" id="Phobius"/>
    </source>
</evidence>
<keyword evidence="1" id="KW-0812">Transmembrane</keyword>
<feature type="transmembrane region" description="Helical" evidence="1">
    <location>
        <begin position="73"/>
        <end position="96"/>
    </location>
</feature>
<feature type="transmembrane region" description="Helical" evidence="1">
    <location>
        <begin position="32"/>
        <end position="53"/>
    </location>
</feature>
<dbReference type="Proteomes" id="UP000318538">
    <property type="component" value="Chromosome"/>
</dbReference>
<proteinExistence type="predicted"/>
<dbReference type="AlphaFoldDB" id="A0A517N879"/>
<dbReference type="KEGG" id="rlc:K227x_17140"/>
<evidence type="ECO:0000313" key="3">
    <source>
        <dbReference type="Proteomes" id="UP000318538"/>
    </source>
</evidence>